<keyword evidence="6" id="KW-1185">Reference proteome</keyword>
<evidence type="ECO:0000256" key="3">
    <source>
        <dbReference type="ARBA" id="ARBA00023163"/>
    </source>
</evidence>
<dbReference type="PANTHER" id="PTHR43280">
    <property type="entry name" value="ARAC-FAMILY TRANSCRIPTIONAL REGULATOR"/>
    <property type="match status" value="1"/>
</dbReference>
<proteinExistence type="predicted"/>
<dbReference type="SMART" id="SM00342">
    <property type="entry name" value="HTH_ARAC"/>
    <property type="match status" value="1"/>
</dbReference>
<dbReference type="InterPro" id="IPR020449">
    <property type="entry name" value="Tscrpt_reg_AraC-type_HTH"/>
</dbReference>
<dbReference type="Proteomes" id="UP001225072">
    <property type="component" value="Unassembled WGS sequence"/>
</dbReference>
<organism evidence="5 6">
    <name type="scientific">Chryseobacterium camelliae</name>
    <dbReference type="NCBI Taxonomy" id="1265445"/>
    <lineage>
        <taxon>Bacteria</taxon>
        <taxon>Pseudomonadati</taxon>
        <taxon>Bacteroidota</taxon>
        <taxon>Flavobacteriia</taxon>
        <taxon>Flavobacteriales</taxon>
        <taxon>Weeksellaceae</taxon>
        <taxon>Chryseobacterium group</taxon>
        <taxon>Chryseobacterium</taxon>
    </lineage>
</organism>
<dbReference type="InterPro" id="IPR009057">
    <property type="entry name" value="Homeodomain-like_sf"/>
</dbReference>
<dbReference type="InterPro" id="IPR018060">
    <property type="entry name" value="HTH_AraC"/>
</dbReference>
<dbReference type="Pfam" id="PF12833">
    <property type="entry name" value="HTH_18"/>
    <property type="match status" value="1"/>
</dbReference>
<gene>
    <name evidence="5" type="ORF">QE404_000654</name>
</gene>
<evidence type="ECO:0000256" key="2">
    <source>
        <dbReference type="ARBA" id="ARBA00023125"/>
    </source>
</evidence>
<dbReference type="PANTHER" id="PTHR43280:SF32">
    <property type="entry name" value="TRANSCRIPTIONAL REGULATORY PROTEIN"/>
    <property type="match status" value="1"/>
</dbReference>
<dbReference type="Gene3D" id="2.60.120.10">
    <property type="entry name" value="Jelly Rolls"/>
    <property type="match status" value="1"/>
</dbReference>
<dbReference type="EMBL" id="JAUTAL010000001">
    <property type="protein sequence ID" value="MDQ1095507.1"/>
    <property type="molecule type" value="Genomic_DNA"/>
</dbReference>
<evidence type="ECO:0000313" key="5">
    <source>
        <dbReference type="EMBL" id="MDQ1095507.1"/>
    </source>
</evidence>
<protein>
    <submittedName>
        <fullName evidence="5">AraC family transcriptional activator of pobA</fullName>
    </submittedName>
</protein>
<comment type="caution">
    <text evidence="5">The sequence shown here is derived from an EMBL/GenBank/DDBJ whole genome shotgun (WGS) entry which is preliminary data.</text>
</comment>
<dbReference type="SUPFAM" id="SSF51215">
    <property type="entry name" value="Regulatory protein AraC"/>
    <property type="match status" value="1"/>
</dbReference>
<dbReference type="Gene3D" id="1.10.10.60">
    <property type="entry name" value="Homeodomain-like"/>
    <property type="match status" value="1"/>
</dbReference>
<dbReference type="InterPro" id="IPR014710">
    <property type="entry name" value="RmlC-like_jellyroll"/>
</dbReference>
<reference evidence="5 6" key="1">
    <citation type="submission" date="2023-07" db="EMBL/GenBank/DDBJ databases">
        <title>Functional and genomic diversity of the sorghum phyllosphere microbiome.</title>
        <authorList>
            <person name="Shade A."/>
        </authorList>
    </citation>
    <scope>NUCLEOTIDE SEQUENCE [LARGE SCALE GENOMIC DNA]</scope>
    <source>
        <strain evidence="5 6">SORGH_AS_1064</strain>
    </source>
</reference>
<evidence type="ECO:0000259" key="4">
    <source>
        <dbReference type="PROSITE" id="PS01124"/>
    </source>
</evidence>
<name>A0ABU0TES7_9FLAO</name>
<keyword evidence="2" id="KW-0238">DNA-binding</keyword>
<dbReference type="SUPFAM" id="SSF46689">
    <property type="entry name" value="Homeodomain-like"/>
    <property type="match status" value="1"/>
</dbReference>
<sequence length="305" mass="35797">MLLFLLFLNIKKVDSISVLNINLFQDGKNTSDFYFSTLKSHLIVGHRHLEKPHRHDFYATILFTGGTGIHEIDFQKYDVSRGSLFFMSPGQIHSWELSSDIEGYIFFCSQDFYEMHYVSQKLRNFPFFGSVHFPRKLQLDDDHLKHYLSKIVELEEEYSAQNLMKTGLILSILSNIFILSSRLFSKDLDHRSLSAGISYYKHYQDFEDLVEEHFVHEKSVAFYAAKLHVSAKHLNRIIRTVVQKTATEVITERVVLEAKRMLIHLDESLGEISFRLGYDEYSYFVRVFRKSSGMTPTQFIRKYKS</sequence>
<keyword evidence="3" id="KW-0804">Transcription</keyword>
<feature type="domain" description="HTH araC/xylS-type" evidence="4">
    <location>
        <begin position="204"/>
        <end position="302"/>
    </location>
</feature>
<keyword evidence="1" id="KW-0805">Transcription regulation</keyword>
<dbReference type="Pfam" id="PF02311">
    <property type="entry name" value="AraC_binding"/>
    <property type="match status" value="1"/>
</dbReference>
<accession>A0ABU0TES7</accession>
<dbReference type="PROSITE" id="PS01124">
    <property type="entry name" value="HTH_ARAC_FAMILY_2"/>
    <property type="match status" value="1"/>
</dbReference>
<evidence type="ECO:0000313" key="6">
    <source>
        <dbReference type="Proteomes" id="UP001225072"/>
    </source>
</evidence>
<dbReference type="PRINTS" id="PR00032">
    <property type="entry name" value="HTHARAC"/>
</dbReference>
<evidence type="ECO:0000256" key="1">
    <source>
        <dbReference type="ARBA" id="ARBA00023015"/>
    </source>
</evidence>
<dbReference type="InterPro" id="IPR037923">
    <property type="entry name" value="HTH-like"/>
</dbReference>
<dbReference type="InterPro" id="IPR003313">
    <property type="entry name" value="AraC-bd"/>
</dbReference>